<sequence length="149" mass="16502">MPRTDAIQVRPRESGRRALPKRPPSSTTERKTVSIPILEFASHTKGRNAQVRIFHDRIEWELKRGLSAGKLTAGVLTAGVSLLGTGVKHGNAFTEMIPLKRVSSVVTRRDGMMYTIVSVITTGNTIDFRVSHSEAKHITDTLNRLIMQA</sequence>
<feature type="region of interest" description="Disordered" evidence="1">
    <location>
        <begin position="1"/>
        <end position="31"/>
    </location>
</feature>
<dbReference type="Proteomes" id="UP001139264">
    <property type="component" value="Unassembled WGS sequence"/>
</dbReference>
<name>A0A9X1LZS9_9MICC</name>
<gene>
    <name evidence="2" type="ORF">LJ751_04620</name>
</gene>
<organism evidence="2 3">
    <name type="scientific">Arthrobacter gengyunqii</name>
    <dbReference type="NCBI Taxonomy" id="2886940"/>
    <lineage>
        <taxon>Bacteria</taxon>
        <taxon>Bacillati</taxon>
        <taxon>Actinomycetota</taxon>
        <taxon>Actinomycetes</taxon>
        <taxon>Micrococcales</taxon>
        <taxon>Micrococcaceae</taxon>
        <taxon>Arthrobacter</taxon>
    </lineage>
</organism>
<reference evidence="2" key="1">
    <citation type="submission" date="2021-10" db="EMBL/GenBank/DDBJ databases">
        <title>Novel species in genus Arthrobacter.</title>
        <authorList>
            <person name="Liu Y."/>
        </authorList>
    </citation>
    <scope>NUCLEOTIDE SEQUENCE</scope>
    <source>
        <strain evidence="2">Zg-Y809</strain>
    </source>
</reference>
<accession>A0A9X1LZS9</accession>
<proteinExistence type="predicted"/>
<dbReference type="RefSeq" id="WP_227907145.1">
    <property type="nucleotide sequence ID" value="NZ_CP095461.1"/>
</dbReference>
<evidence type="ECO:0000313" key="2">
    <source>
        <dbReference type="EMBL" id="MCC3268644.1"/>
    </source>
</evidence>
<protein>
    <submittedName>
        <fullName evidence="2">Uncharacterized protein</fullName>
    </submittedName>
</protein>
<evidence type="ECO:0000313" key="3">
    <source>
        <dbReference type="Proteomes" id="UP001139264"/>
    </source>
</evidence>
<dbReference type="AlphaFoldDB" id="A0A9X1LZS9"/>
<dbReference type="EMBL" id="JAJFZP010000005">
    <property type="protein sequence ID" value="MCC3268644.1"/>
    <property type="molecule type" value="Genomic_DNA"/>
</dbReference>
<comment type="caution">
    <text evidence="2">The sequence shown here is derived from an EMBL/GenBank/DDBJ whole genome shotgun (WGS) entry which is preliminary data.</text>
</comment>
<evidence type="ECO:0000256" key="1">
    <source>
        <dbReference type="SAM" id="MobiDB-lite"/>
    </source>
</evidence>